<evidence type="ECO:0000313" key="13">
    <source>
        <dbReference type="Proteomes" id="UP000238007"/>
    </source>
</evidence>
<comment type="catalytic activity">
    <reaction evidence="8">
        <text>L-aspartate(89)-[ribosomal protein uS12]-hydrogen + (sulfur carrier)-SH + AH2 + 2 S-adenosyl-L-methionine = 3-methylsulfanyl-L-aspartate(89)-[ribosomal protein uS12]-hydrogen + (sulfur carrier)-H + 5'-deoxyadenosine + L-methionine + A + S-adenosyl-L-homocysteine + 2 H(+)</text>
        <dbReference type="Rhea" id="RHEA:37087"/>
        <dbReference type="Rhea" id="RHEA-COMP:10460"/>
        <dbReference type="Rhea" id="RHEA-COMP:10461"/>
        <dbReference type="Rhea" id="RHEA-COMP:14737"/>
        <dbReference type="Rhea" id="RHEA-COMP:14739"/>
        <dbReference type="ChEBI" id="CHEBI:13193"/>
        <dbReference type="ChEBI" id="CHEBI:15378"/>
        <dbReference type="ChEBI" id="CHEBI:17319"/>
        <dbReference type="ChEBI" id="CHEBI:17499"/>
        <dbReference type="ChEBI" id="CHEBI:29917"/>
        <dbReference type="ChEBI" id="CHEBI:29961"/>
        <dbReference type="ChEBI" id="CHEBI:57844"/>
        <dbReference type="ChEBI" id="CHEBI:57856"/>
        <dbReference type="ChEBI" id="CHEBI:59789"/>
        <dbReference type="ChEBI" id="CHEBI:64428"/>
        <dbReference type="ChEBI" id="CHEBI:73599"/>
        <dbReference type="EC" id="2.8.4.4"/>
    </reaction>
</comment>
<evidence type="ECO:0000256" key="5">
    <source>
        <dbReference type="ARBA" id="ARBA00022723"/>
    </source>
</evidence>
<dbReference type="SFLD" id="SFLDG01061">
    <property type="entry name" value="methylthiotransferase"/>
    <property type="match status" value="1"/>
</dbReference>
<comment type="cofactor">
    <cofactor evidence="8">
        <name>[4Fe-4S] cluster</name>
        <dbReference type="ChEBI" id="CHEBI:49883"/>
    </cofactor>
    <text evidence="8">Binds 2 [4Fe-4S] clusters. One cluster is coordinated with 3 cysteines and an exchangeable S-adenosyl-L-methionine.</text>
</comment>
<dbReference type="InterPro" id="IPR006638">
    <property type="entry name" value="Elp3/MiaA/NifB-like_rSAM"/>
</dbReference>
<dbReference type="Pfam" id="PF04055">
    <property type="entry name" value="Radical_SAM"/>
    <property type="match status" value="1"/>
</dbReference>
<feature type="domain" description="Radical SAM core" evidence="11">
    <location>
        <begin position="176"/>
        <end position="415"/>
    </location>
</feature>
<gene>
    <name evidence="8" type="primary">rimO</name>
    <name evidence="12" type="ORF">CLV80_102206</name>
</gene>
<comment type="subcellular location">
    <subcellularLocation>
        <location evidence="8">Cytoplasm</location>
    </subcellularLocation>
</comment>
<feature type="binding site" evidence="8">
    <location>
        <position position="190"/>
    </location>
    <ligand>
        <name>[4Fe-4S] cluster</name>
        <dbReference type="ChEBI" id="CHEBI:49883"/>
        <label>2</label>
        <note>4Fe-4S-S-AdoMet</note>
    </ligand>
</feature>
<keyword evidence="1 8" id="KW-0004">4Fe-4S</keyword>
<evidence type="ECO:0000313" key="12">
    <source>
        <dbReference type="EMBL" id="PRY79561.1"/>
    </source>
</evidence>
<evidence type="ECO:0000259" key="11">
    <source>
        <dbReference type="PROSITE" id="PS51918"/>
    </source>
</evidence>
<reference evidence="12 13" key="1">
    <citation type="submission" date="2018-03" db="EMBL/GenBank/DDBJ databases">
        <title>Genomic Encyclopedia of Archaeal and Bacterial Type Strains, Phase II (KMG-II): from individual species to whole genera.</title>
        <authorList>
            <person name="Goeker M."/>
        </authorList>
    </citation>
    <scope>NUCLEOTIDE SEQUENCE [LARGE SCALE GENOMIC DNA]</scope>
    <source>
        <strain evidence="12 13">DSM 101533</strain>
    </source>
</reference>
<keyword evidence="13" id="KW-1185">Reference proteome</keyword>
<dbReference type="InterPro" id="IPR005839">
    <property type="entry name" value="Methylthiotransferase"/>
</dbReference>
<dbReference type="AlphaFoldDB" id="A0A2T0W2W2"/>
<dbReference type="EMBL" id="PVTP01000002">
    <property type="protein sequence ID" value="PRY79561.1"/>
    <property type="molecule type" value="Genomic_DNA"/>
</dbReference>
<feature type="domain" description="TRAM" evidence="9">
    <location>
        <begin position="418"/>
        <end position="486"/>
    </location>
</feature>
<evidence type="ECO:0000259" key="10">
    <source>
        <dbReference type="PROSITE" id="PS51449"/>
    </source>
</evidence>
<dbReference type="GO" id="GO:0046872">
    <property type="term" value="F:metal ion binding"/>
    <property type="evidence" value="ECO:0007669"/>
    <property type="project" value="UniProtKB-KW"/>
</dbReference>
<dbReference type="EC" id="2.8.4.4" evidence="8"/>
<dbReference type="Gene3D" id="3.40.50.12160">
    <property type="entry name" value="Methylthiotransferase, N-terminal domain"/>
    <property type="match status" value="1"/>
</dbReference>
<keyword evidence="12" id="KW-0689">Ribosomal protein</keyword>
<evidence type="ECO:0000256" key="1">
    <source>
        <dbReference type="ARBA" id="ARBA00022485"/>
    </source>
</evidence>
<dbReference type="PANTHER" id="PTHR43837">
    <property type="entry name" value="RIBOSOMAL PROTEIN S12 METHYLTHIOTRANSFERASE RIMO"/>
    <property type="match status" value="1"/>
</dbReference>
<dbReference type="SMART" id="SM00729">
    <property type="entry name" value="Elp3"/>
    <property type="match status" value="1"/>
</dbReference>
<evidence type="ECO:0000256" key="7">
    <source>
        <dbReference type="ARBA" id="ARBA00023014"/>
    </source>
</evidence>
<dbReference type="GO" id="GO:0006400">
    <property type="term" value="P:tRNA modification"/>
    <property type="evidence" value="ECO:0007669"/>
    <property type="project" value="InterPro"/>
</dbReference>
<dbReference type="GO" id="GO:0103039">
    <property type="term" value="F:protein methylthiotransferase activity"/>
    <property type="evidence" value="ECO:0007669"/>
    <property type="project" value="UniProtKB-EC"/>
</dbReference>
<dbReference type="Pfam" id="PF00919">
    <property type="entry name" value="UPF0004"/>
    <property type="match status" value="1"/>
</dbReference>
<evidence type="ECO:0000256" key="2">
    <source>
        <dbReference type="ARBA" id="ARBA00022490"/>
    </source>
</evidence>
<keyword evidence="2 8" id="KW-0963">Cytoplasm</keyword>
<name>A0A2T0W2W2_9RHOB</name>
<keyword evidence="4 8" id="KW-0949">S-adenosyl-L-methionine</keyword>
<proteinExistence type="inferred from homology"/>
<comment type="similarity">
    <text evidence="8">Belongs to the methylthiotransferase family. RimO subfamily.</text>
</comment>
<dbReference type="SFLD" id="SFLDF00274">
    <property type="entry name" value="ribosomal_protein_S12_methylth"/>
    <property type="match status" value="1"/>
</dbReference>
<sequence>MVGTCSAVMPIPNTLALRYMAAMTQNPPSLRPDLAPAAKITDASRPGQPTIGMVSLGCPKALVDSERILTRLRAEGYAISPDYSGAEAVIVNTCGFLDSAKAESLDAIGEALTENGKVIVTGCLGAEPDYIREHHPNILAVTGPHQYEQVLDAVHSAVPANPDPFIDLLPATGVSLTPRHYSYLKISEGCNHKCKFCIIPDMRGKLASRPAHAVLREAEKLVQAGVKELLVISQDTSAYGLDRKYDVNPWKDGEVRSHILDLTRELGQLGAWVRLHYVYPYPHVRDLIPLMADPSNGILPYLDIPFQHSHPDVLRRMARPAAGAKTLEEIRAWREICPDITLRSTFIVGYPGETEEEFQHMLDWLDEAQLDRVGCFQYENVAGARSNALPDHVAPEVKQDRWDRFMAKAQAISEAKLEAKVGKTLEVIVDDIDEDGIATCRTWADAPEIDGNLFIDEGTEGLAVGDVLQVEVEEAGEYDLWGRLIKSF</sequence>
<dbReference type="InterPro" id="IPR005840">
    <property type="entry name" value="Ribosomal_uS12_MeSTrfase_RimO"/>
</dbReference>
<dbReference type="GO" id="GO:0005840">
    <property type="term" value="C:ribosome"/>
    <property type="evidence" value="ECO:0007669"/>
    <property type="project" value="UniProtKB-KW"/>
</dbReference>
<dbReference type="NCBIfam" id="TIGR00089">
    <property type="entry name" value="MiaB/RimO family radical SAM methylthiotransferase"/>
    <property type="match status" value="1"/>
</dbReference>
<dbReference type="CDD" id="cd01335">
    <property type="entry name" value="Radical_SAM"/>
    <property type="match status" value="1"/>
</dbReference>
<evidence type="ECO:0000256" key="3">
    <source>
        <dbReference type="ARBA" id="ARBA00022679"/>
    </source>
</evidence>
<dbReference type="InterPro" id="IPR058240">
    <property type="entry name" value="rSAM_sf"/>
</dbReference>
<dbReference type="InterPro" id="IPR023404">
    <property type="entry name" value="rSAM_horseshoe"/>
</dbReference>
<protein>
    <recommendedName>
        <fullName evidence="8">Ribosomal protein uS12 methylthiotransferase RimO</fullName>
        <shortName evidence="8">uS12 MTTase</shortName>
        <shortName evidence="8">uS12 methylthiotransferase</shortName>
        <ecNumber evidence="8">2.8.4.4</ecNumber>
    </recommendedName>
    <alternativeName>
        <fullName evidence="8">Ribosomal protein uS12 (aspartate-C(3))-methylthiotransferase</fullName>
    </alternativeName>
    <alternativeName>
        <fullName evidence="8">Ribosome maturation factor RimO</fullName>
    </alternativeName>
</protein>
<evidence type="ECO:0000256" key="4">
    <source>
        <dbReference type="ARBA" id="ARBA00022691"/>
    </source>
</evidence>
<dbReference type="InterPro" id="IPR038135">
    <property type="entry name" value="Methylthiotransferase_N_sf"/>
</dbReference>
<keyword evidence="6 8" id="KW-0408">Iron</keyword>
<dbReference type="SUPFAM" id="SSF102114">
    <property type="entry name" value="Radical SAM enzymes"/>
    <property type="match status" value="1"/>
</dbReference>
<dbReference type="Gene3D" id="2.40.50.140">
    <property type="entry name" value="Nucleic acid-binding proteins"/>
    <property type="match status" value="1"/>
</dbReference>
<dbReference type="FunFam" id="3.80.30.20:FF:000001">
    <property type="entry name" value="tRNA-2-methylthio-N(6)-dimethylallyladenosine synthase 2"/>
    <property type="match status" value="1"/>
</dbReference>
<evidence type="ECO:0000256" key="8">
    <source>
        <dbReference type="HAMAP-Rule" id="MF_01865"/>
    </source>
</evidence>
<dbReference type="PROSITE" id="PS50926">
    <property type="entry name" value="TRAM"/>
    <property type="match status" value="1"/>
</dbReference>
<keyword evidence="12" id="KW-0687">Ribonucleoprotein</keyword>
<dbReference type="NCBIfam" id="TIGR01125">
    <property type="entry name" value="30S ribosomal protein S12 methylthiotransferase RimO"/>
    <property type="match status" value="1"/>
</dbReference>
<feature type="binding site" evidence="8">
    <location>
        <position position="194"/>
    </location>
    <ligand>
        <name>[4Fe-4S] cluster</name>
        <dbReference type="ChEBI" id="CHEBI:49883"/>
        <label>2</label>
        <note>4Fe-4S-S-AdoMet</note>
    </ligand>
</feature>
<dbReference type="InterPro" id="IPR013848">
    <property type="entry name" value="Methylthiotransferase_N"/>
</dbReference>
<organism evidence="12 13">
    <name type="scientific">Yoonia maritima</name>
    <dbReference type="NCBI Taxonomy" id="1435347"/>
    <lineage>
        <taxon>Bacteria</taxon>
        <taxon>Pseudomonadati</taxon>
        <taxon>Pseudomonadota</taxon>
        <taxon>Alphaproteobacteria</taxon>
        <taxon>Rhodobacterales</taxon>
        <taxon>Paracoccaceae</taxon>
        <taxon>Yoonia</taxon>
    </lineage>
</organism>
<keyword evidence="5 8" id="KW-0479">Metal-binding</keyword>
<dbReference type="SFLD" id="SFLDS00029">
    <property type="entry name" value="Radical_SAM"/>
    <property type="match status" value="1"/>
</dbReference>
<dbReference type="GO" id="GO:0035599">
    <property type="term" value="F:aspartic acid methylthiotransferase activity"/>
    <property type="evidence" value="ECO:0007669"/>
    <property type="project" value="TreeGrafter"/>
</dbReference>
<dbReference type="InterPro" id="IPR007197">
    <property type="entry name" value="rSAM"/>
</dbReference>
<dbReference type="Proteomes" id="UP000238007">
    <property type="component" value="Unassembled WGS sequence"/>
</dbReference>
<evidence type="ECO:0000259" key="9">
    <source>
        <dbReference type="PROSITE" id="PS50926"/>
    </source>
</evidence>
<feature type="binding site" evidence="8">
    <location>
        <position position="58"/>
    </location>
    <ligand>
        <name>[4Fe-4S] cluster</name>
        <dbReference type="ChEBI" id="CHEBI:49883"/>
        <label>1</label>
    </ligand>
</feature>
<feature type="domain" description="MTTase N-terminal" evidence="10">
    <location>
        <begin position="49"/>
        <end position="159"/>
    </location>
</feature>
<dbReference type="Pfam" id="PF18693">
    <property type="entry name" value="TRAM_2"/>
    <property type="match status" value="1"/>
</dbReference>
<keyword evidence="7 8" id="KW-0411">Iron-sulfur</keyword>
<dbReference type="Gene3D" id="3.80.30.20">
    <property type="entry name" value="tm_1862 like domain"/>
    <property type="match status" value="1"/>
</dbReference>
<comment type="caution">
    <text evidence="12">The sequence shown here is derived from an EMBL/GenBank/DDBJ whole genome shotgun (WGS) entry which is preliminary data.</text>
</comment>
<dbReference type="HAMAP" id="MF_01865">
    <property type="entry name" value="MTTase_RimO"/>
    <property type="match status" value="1"/>
</dbReference>
<feature type="binding site" evidence="8">
    <location>
        <position position="123"/>
    </location>
    <ligand>
        <name>[4Fe-4S] cluster</name>
        <dbReference type="ChEBI" id="CHEBI:49883"/>
        <label>1</label>
    </ligand>
</feature>
<dbReference type="PANTHER" id="PTHR43837:SF1">
    <property type="entry name" value="RIBOSOMAL PROTEIN US12 METHYLTHIOTRANSFERASE RIMO"/>
    <property type="match status" value="1"/>
</dbReference>
<accession>A0A2T0W2W2</accession>
<dbReference type="InterPro" id="IPR012340">
    <property type="entry name" value="NA-bd_OB-fold"/>
</dbReference>
<dbReference type="GO" id="GO:0051539">
    <property type="term" value="F:4 iron, 4 sulfur cluster binding"/>
    <property type="evidence" value="ECO:0007669"/>
    <property type="project" value="UniProtKB-UniRule"/>
</dbReference>
<feature type="binding site" evidence="8">
    <location>
        <position position="197"/>
    </location>
    <ligand>
        <name>[4Fe-4S] cluster</name>
        <dbReference type="ChEBI" id="CHEBI:49883"/>
        <label>2</label>
        <note>4Fe-4S-S-AdoMet</note>
    </ligand>
</feature>
<dbReference type="FunFam" id="3.40.50.12160:FF:000002">
    <property type="entry name" value="Ribosomal protein S12 methylthiotransferase RimO"/>
    <property type="match status" value="1"/>
</dbReference>
<dbReference type="PROSITE" id="PS51918">
    <property type="entry name" value="RADICAL_SAM"/>
    <property type="match status" value="1"/>
</dbReference>
<keyword evidence="3 8" id="KW-0808">Transferase</keyword>
<dbReference type="PROSITE" id="PS51449">
    <property type="entry name" value="MTTASE_N"/>
    <property type="match status" value="1"/>
</dbReference>
<dbReference type="SFLD" id="SFLDG01082">
    <property type="entry name" value="B12-binding_domain_containing"/>
    <property type="match status" value="1"/>
</dbReference>
<dbReference type="InterPro" id="IPR002792">
    <property type="entry name" value="TRAM_dom"/>
</dbReference>
<evidence type="ECO:0000256" key="6">
    <source>
        <dbReference type="ARBA" id="ARBA00023004"/>
    </source>
</evidence>
<feature type="binding site" evidence="8">
    <location>
        <position position="94"/>
    </location>
    <ligand>
        <name>[4Fe-4S] cluster</name>
        <dbReference type="ChEBI" id="CHEBI:49883"/>
        <label>1</label>
    </ligand>
</feature>
<comment type="function">
    <text evidence="8">Catalyzes the methylthiolation of an aspartic acid residue of ribosomal protein uS12.</text>
</comment>
<dbReference type="GO" id="GO:0005829">
    <property type="term" value="C:cytosol"/>
    <property type="evidence" value="ECO:0007669"/>
    <property type="project" value="TreeGrafter"/>
</dbReference>